<dbReference type="GO" id="GO:0046872">
    <property type="term" value="F:metal ion binding"/>
    <property type="evidence" value="ECO:0007669"/>
    <property type="project" value="UniProtKB-KW"/>
</dbReference>
<keyword evidence="3" id="KW-0548">Nucleotidyltransferase</keyword>
<dbReference type="GO" id="GO:0039694">
    <property type="term" value="P:viral RNA genome replication"/>
    <property type="evidence" value="ECO:0007669"/>
    <property type="project" value="InterPro"/>
</dbReference>
<evidence type="ECO:0000256" key="6">
    <source>
        <dbReference type="ARBA" id="ARBA00030248"/>
    </source>
</evidence>
<evidence type="ECO:0000256" key="2">
    <source>
        <dbReference type="ARBA" id="ARBA00022679"/>
    </source>
</evidence>
<keyword evidence="2" id="KW-0808">Transferase</keyword>
<dbReference type="PROSITE" id="PS50522">
    <property type="entry name" value="RDRP_PHAGE"/>
    <property type="match status" value="1"/>
</dbReference>
<comment type="catalytic activity">
    <reaction evidence="7">
        <text>RNA(n) + a ribonucleoside 5'-triphosphate = RNA(n+1) + diphosphate</text>
        <dbReference type="Rhea" id="RHEA:21248"/>
        <dbReference type="Rhea" id="RHEA-COMP:14527"/>
        <dbReference type="Rhea" id="RHEA-COMP:17342"/>
        <dbReference type="ChEBI" id="CHEBI:33019"/>
        <dbReference type="ChEBI" id="CHEBI:61557"/>
        <dbReference type="ChEBI" id="CHEBI:140395"/>
        <dbReference type="EC" id="2.7.7.48"/>
    </reaction>
</comment>
<dbReference type="EMBL" id="KX883535">
    <property type="protein sequence ID" value="APG77142.1"/>
    <property type="molecule type" value="Genomic_RNA"/>
</dbReference>
<feature type="binding site" evidence="8">
    <location>
        <position position="384"/>
    </location>
    <ligand>
        <name>Mg(2+)</name>
        <dbReference type="ChEBI" id="CHEBI:18420"/>
        <label>2</label>
    </ligand>
</feature>
<dbReference type="InterPro" id="IPR005093">
    <property type="entry name" value="RNArep_beta"/>
</dbReference>
<accession>A0A1L3KIG2</accession>
<protein>
    <recommendedName>
        <fullName evidence="1">RNA-directed RNA polymerase</fullName>
        <ecNumber evidence="1">2.7.7.48</ecNumber>
    </recommendedName>
    <alternativeName>
        <fullName evidence="6">RNA replicase beta chain</fullName>
    </alternativeName>
</protein>
<evidence type="ECO:0000256" key="8">
    <source>
        <dbReference type="PIRSR" id="PIRSR605093-1"/>
    </source>
</evidence>
<proteinExistence type="predicted"/>
<keyword evidence="5" id="KW-0693">Viral RNA replication</keyword>
<dbReference type="Pfam" id="PF03431">
    <property type="entry name" value="RNA_replicase_B"/>
    <property type="match status" value="1"/>
</dbReference>
<dbReference type="GO" id="GO:0003968">
    <property type="term" value="F:RNA-directed RNA polymerase activity"/>
    <property type="evidence" value="ECO:0007669"/>
    <property type="project" value="UniProtKB-EC"/>
</dbReference>
<organism evidence="10">
    <name type="scientific">Beihai levi-like virus 12</name>
    <dbReference type="NCBI Taxonomy" id="1922397"/>
    <lineage>
        <taxon>Viruses</taxon>
        <taxon>Riboviria</taxon>
    </lineage>
</organism>
<evidence type="ECO:0000256" key="7">
    <source>
        <dbReference type="ARBA" id="ARBA00048744"/>
    </source>
</evidence>
<name>A0A1L3KIG2_9VIRU</name>
<evidence type="ECO:0000256" key="3">
    <source>
        <dbReference type="ARBA" id="ARBA00022695"/>
    </source>
</evidence>
<sequence length="628" mass="72245">MLMCTEMILRSLKNPSRLSQKRILGACSSAIGRFPKEIDVLEHVGQLSDLSDLYRSEQFDTLSYTLKTQPGNELLNIYFKVCEPLSNEGIHTMGKQTLTLLSYMTRLTLSSGHNEDDVFEQFCNTQNRLKNHVYGYHSDLFQMVREKLTLWFSDFDINSYKFSAAHSIGATVEARRNSSLSDKWDGFILDENILKYIHRRIDPSHPLYTWYTSFPFSCDKLAPEFKCVPKSYKTLRGITYEPTSYMHFEQDLMIGLKSYIRTHPFLSTVLRFEDQSLNKTRAKIGSLCQNLDTIDLSSASDSVTKSIVTYLFSDTKLGPLLELFSADKVSYKGQQYPVETYGGMGNALTFPIESVIFLAIAEVSRELMQYNNDTQYNVSSVYGDDIVVDTFVSESVMTNLSYFGFLPNFEKSFTGDSHFRESCGGEYLFGHDVTPLRIPRKMIPIQGKRKFLYSSPAAYASYISHINDLYDHGYVWTSRNLLRRSTSCKKFSLSDHMTITKNQYPRFSCDPDDIAIVSYDNFDNSHLGNYDYEIVYNKDDAVEKSSHIGVLVSKSISITRHTLPRYSRKSNNAFRRLYCGLYESSSKSHYQREIENRTTDIAAYKYLKKGKVRKSLTKHSSLIKLQYK</sequence>
<feature type="domain" description="RdRp catalytic" evidence="9">
    <location>
        <begin position="280"/>
        <end position="416"/>
    </location>
</feature>
<dbReference type="EC" id="2.7.7.48" evidence="1"/>
<keyword evidence="4" id="KW-0547">Nucleotide-binding</keyword>
<dbReference type="GO" id="GO:0000166">
    <property type="term" value="F:nucleotide binding"/>
    <property type="evidence" value="ECO:0007669"/>
    <property type="project" value="UniProtKB-KW"/>
</dbReference>
<keyword evidence="8" id="KW-0460">Magnesium</keyword>
<comment type="cofactor">
    <cofactor evidence="8">
        <name>Mg(2+)</name>
        <dbReference type="ChEBI" id="CHEBI:18420"/>
    </cofactor>
    <text evidence="8">Binds 2 Mg(2+) per subunit.</text>
</comment>
<dbReference type="InterPro" id="IPR043502">
    <property type="entry name" value="DNA/RNA_pol_sf"/>
</dbReference>
<evidence type="ECO:0000259" key="9">
    <source>
        <dbReference type="PROSITE" id="PS50522"/>
    </source>
</evidence>
<keyword evidence="8" id="KW-0479">Metal-binding</keyword>
<evidence type="ECO:0000256" key="1">
    <source>
        <dbReference type="ARBA" id="ARBA00012494"/>
    </source>
</evidence>
<reference evidence="10" key="1">
    <citation type="journal article" date="2016" name="Nature">
        <title>Redefining the invertebrate RNA virosphere.</title>
        <authorList>
            <person name="Shi M."/>
            <person name="Lin X.D."/>
            <person name="Tian J.H."/>
            <person name="Chen L.J."/>
            <person name="Chen X."/>
            <person name="Li C.X."/>
            <person name="Qin X.C."/>
            <person name="Li J."/>
            <person name="Cao J.P."/>
            <person name="Eden J.S."/>
            <person name="Buchmann J."/>
            <person name="Wang W."/>
            <person name="Xu J."/>
            <person name="Holmes E.C."/>
            <person name="Zhang Y.Z."/>
        </authorList>
    </citation>
    <scope>NUCLEOTIDE SEQUENCE</scope>
    <source>
        <strain evidence="10">HWRTX21601</strain>
    </source>
</reference>
<evidence type="ECO:0000256" key="4">
    <source>
        <dbReference type="ARBA" id="ARBA00022741"/>
    </source>
</evidence>
<feature type="binding site" evidence="8">
    <location>
        <position position="295"/>
    </location>
    <ligand>
        <name>Mg(2+)</name>
        <dbReference type="ChEBI" id="CHEBI:18420"/>
        <label>2</label>
    </ligand>
</feature>
<evidence type="ECO:0000313" key="10">
    <source>
        <dbReference type="EMBL" id="APG77142.1"/>
    </source>
</evidence>
<dbReference type="InterPro" id="IPR007096">
    <property type="entry name" value="RNA-dir_Rpol_cat_phage"/>
</dbReference>
<feature type="binding site" evidence="8">
    <location>
        <position position="385"/>
    </location>
    <ligand>
        <name>Mg(2+)</name>
        <dbReference type="ChEBI" id="CHEBI:18420"/>
        <label>2</label>
    </ligand>
</feature>
<evidence type="ECO:0000256" key="5">
    <source>
        <dbReference type="ARBA" id="ARBA00022953"/>
    </source>
</evidence>
<dbReference type="SUPFAM" id="SSF56672">
    <property type="entry name" value="DNA/RNA polymerases"/>
    <property type="match status" value="1"/>
</dbReference>